<reference evidence="3 4" key="1">
    <citation type="journal article" date="2023" name="G3 (Bethesda)">
        <title>A haplotype-resolved chromosome-scale genome for Quercus rubra L. provides insights into the genetics of adaptive traits for red oak species.</title>
        <authorList>
            <person name="Kapoor B."/>
            <person name="Jenkins J."/>
            <person name="Schmutz J."/>
            <person name="Zhebentyayeva T."/>
            <person name="Kuelheim C."/>
            <person name="Coggeshall M."/>
            <person name="Heim C."/>
            <person name="Lasky J.R."/>
            <person name="Leites L."/>
            <person name="Islam-Faridi N."/>
            <person name="Romero-Severson J."/>
            <person name="DeLeo V.L."/>
            <person name="Lucas S.M."/>
            <person name="Lazic D."/>
            <person name="Gailing O."/>
            <person name="Carlson J."/>
            <person name="Staton M."/>
        </authorList>
    </citation>
    <scope>NUCLEOTIDE SEQUENCE [LARGE SCALE GENOMIC DNA]</scope>
    <source>
        <strain evidence="3">Pseudo-F2</strain>
    </source>
</reference>
<keyword evidence="4" id="KW-1185">Reference proteome</keyword>
<protein>
    <recommendedName>
        <fullName evidence="2">Retrotransposon Copia-like N-terminal domain-containing protein</fullName>
    </recommendedName>
</protein>
<comment type="caution">
    <text evidence="3">The sequence shown here is derived from an EMBL/GenBank/DDBJ whole genome shotgun (WGS) entry which is preliminary data.</text>
</comment>
<dbReference type="PANTHER" id="PTHR37610:SF97">
    <property type="entry name" value="RETROTRANSPOSON GAG DOMAIN-CONTAINING PROTEIN"/>
    <property type="match status" value="1"/>
</dbReference>
<dbReference type="PANTHER" id="PTHR37610">
    <property type="entry name" value="CCHC-TYPE DOMAIN-CONTAINING PROTEIN"/>
    <property type="match status" value="1"/>
</dbReference>
<gene>
    <name evidence="3" type="ORF">RGQ29_020744</name>
</gene>
<evidence type="ECO:0000313" key="3">
    <source>
        <dbReference type="EMBL" id="KAK4590313.1"/>
    </source>
</evidence>
<accession>A0AAN7FC18</accession>
<feature type="region of interest" description="Disordered" evidence="1">
    <location>
        <begin position="1"/>
        <end position="42"/>
    </location>
</feature>
<evidence type="ECO:0000259" key="2">
    <source>
        <dbReference type="Pfam" id="PF14244"/>
    </source>
</evidence>
<evidence type="ECO:0000256" key="1">
    <source>
        <dbReference type="SAM" id="MobiDB-lite"/>
    </source>
</evidence>
<sequence>MASSESNNPFDPQPSQSALNSNNDPPNSTLPKPNSTPPNPYFLSSSENSGNILVTQPLLGMRNYQSWSRAMILALTAKKKIGFVNGKITKPNMDSPLYEDWESCNTMVLSWMINSMHMDLSSSIMYYETMREMWIKLLWDQLLNFEPLPECSYGAKKLLSTSHNKAYVMRFLMGLNENYETLRKESHKNLGHEGSSLSQEDVVAMYANSKNNSGGSSWNKGNGKKERPFCTHCNMSGHTIEKCYKLHGYPPGYKPKGKNNASANQVSSHLSNGAKNFTLESNLCPISKAQCEQLLVFLSSGSGSASGVDGSHHAANVRASSSMAGVEGHFGGTFDVFSSQSQVNSSANLCSDLMSGTSSNFPFSPNLSHSIFSAKNVNRDAFRNFDWVIDTIATDHMVHSIAIFTSIMPL</sequence>
<dbReference type="Proteomes" id="UP001324115">
    <property type="component" value="Unassembled WGS sequence"/>
</dbReference>
<organism evidence="3 4">
    <name type="scientific">Quercus rubra</name>
    <name type="common">Northern red oak</name>
    <name type="synonym">Quercus borealis</name>
    <dbReference type="NCBI Taxonomy" id="3512"/>
    <lineage>
        <taxon>Eukaryota</taxon>
        <taxon>Viridiplantae</taxon>
        <taxon>Streptophyta</taxon>
        <taxon>Embryophyta</taxon>
        <taxon>Tracheophyta</taxon>
        <taxon>Spermatophyta</taxon>
        <taxon>Magnoliopsida</taxon>
        <taxon>eudicotyledons</taxon>
        <taxon>Gunneridae</taxon>
        <taxon>Pentapetalae</taxon>
        <taxon>rosids</taxon>
        <taxon>fabids</taxon>
        <taxon>Fagales</taxon>
        <taxon>Fagaceae</taxon>
        <taxon>Quercus</taxon>
    </lineage>
</organism>
<dbReference type="EMBL" id="JAXUIC010000005">
    <property type="protein sequence ID" value="KAK4590313.1"/>
    <property type="molecule type" value="Genomic_DNA"/>
</dbReference>
<feature type="domain" description="Retrotransposon Copia-like N-terminal" evidence="2">
    <location>
        <begin position="45"/>
        <end position="92"/>
    </location>
</feature>
<evidence type="ECO:0000313" key="4">
    <source>
        <dbReference type="Proteomes" id="UP001324115"/>
    </source>
</evidence>
<proteinExistence type="predicted"/>
<name>A0AAN7FC18_QUERU</name>
<dbReference type="InterPro" id="IPR029472">
    <property type="entry name" value="Copia-like_N"/>
</dbReference>
<dbReference type="AlphaFoldDB" id="A0AAN7FC18"/>
<feature type="compositionally biased region" description="Polar residues" evidence="1">
    <location>
        <begin position="1"/>
        <end position="33"/>
    </location>
</feature>
<dbReference type="Pfam" id="PF14244">
    <property type="entry name" value="Retrotran_gag_3"/>
    <property type="match status" value="1"/>
</dbReference>